<evidence type="ECO:0000256" key="9">
    <source>
        <dbReference type="ARBA" id="ARBA00022605"/>
    </source>
</evidence>
<comment type="catalytic activity">
    <reaction evidence="1 18">
        <text>1-(5-phospho-beta-D-ribosyl)-ATP + diphosphate = 5-phospho-alpha-D-ribose 1-diphosphate + ATP</text>
        <dbReference type="Rhea" id="RHEA:18473"/>
        <dbReference type="ChEBI" id="CHEBI:30616"/>
        <dbReference type="ChEBI" id="CHEBI:33019"/>
        <dbReference type="ChEBI" id="CHEBI:58017"/>
        <dbReference type="ChEBI" id="CHEBI:73183"/>
        <dbReference type="EC" id="2.4.2.17"/>
    </reaction>
</comment>
<comment type="pathway">
    <text evidence="4 18">Amino-acid biosynthesis; L-histidine biosynthesis; L-histidine from 5-phospho-alpha-D-ribose 1-diphosphate: step 1/9.</text>
</comment>
<feature type="domain" description="Histidine biosynthesis HisG C-terminal" evidence="20">
    <location>
        <begin position="218"/>
        <end position="290"/>
    </location>
</feature>
<evidence type="ECO:0000256" key="17">
    <source>
        <dbReference type="ARBA" id="ARBA00024861"/>
    </source>
</evidence>
<evidence type="ECO:0000256" key="16">
    <source>
        <dbReference type="ARBA" id="ARBA00023102"/>
    </source>
</evidence>
<evidence type="ECO:0000313" key="22">
    <source>
        <dbReference type="Proteomes" id="UP000194003"/>
    </source>
</evidence>
<evidence type="ECO:0000256" key="11">
    <source>
        <dbReference type="ARBA" id="ARBA00022679"/>
    </source>
</evidence>
<dbReference type="SUPFAM" id="SSF54913">
    <property type="entry name" value="GlnB-like"/>
    <property type="match status" value="1"/>
</dbReference>
<evidence type="ECO:0000256" key="14">
    <source>
        <dbReference type="ARBA" id="ARBA00022840"/>
    </source>
</evidence>
<evidence type="ECO:0000256" key="10">
    <source>
        <dbReference type="ARBA" id="ARBA00022676"/>
    </source>
</evidence>
<dbReference type="SUPFAM" id="SSF53850">
    <property type="entry name" value="Periplasmic binding protein-like II"/>
    <property type="match status" value="1"/>
</dbReference>
<evidence type="ECO:0000256" key="8">
    <source>
        <dbReference type="ARBA" id="ARBA00022490"/>
    </source>
</evidence>
<evidence type="ECO:0000256" key="12">
    <source>
        <dbReference type="ARBA" id="ARBA00022723"/>
    </source>
</evidence>
<evidence type="ECO:0000259" key="20">
    <source>
        <dbReference type="Pfam" id="PF08029"/>
    </source>
</evidence>
<dbReference type="Gene3D" id="3.40.190.10">
    <property type="entry name" value="Periplasmic binding protein-like II"/>
    <property type="match status" value="2"/>
</dbReference>
<comment type="cofactor">
    <cofactor evidence="2 18">
        <name>Mg(2+)</name>
        <dbReference type="ChEBI" id="CHEBI:18420"/>
    </cofactor>
</comment>
<dbReference type="Proteomes" id="UP000194003">
    <property type="component" value="Unassembled WGS sequence"/>
</dbReference>
<comment type="subcellular location">
    <subcellularLocation>
        <location evidence="3 18">Cytoplasm</location>
    </subcellularLocation>
</comment>
<evidence type="ECO:0000313" key="21">
    <source>
        <dbReference type="EMBL" id="OSM02060.1"/>
    </source>
</evidence>
<comment type="caution">
    <text evidence="21">The sequence shown here is derived from an EMBL/GenBank/DDBJ whole genome shotgun (WGS) entry which is preliminary data.</text>
</comment>
<comment type="similarity">
    <text evidence="5 18">Belongs to the ATP phosphoribosyltransferase family. Long subfamily.</text>
</comment>
<gene>
    <name evidence="18 21" type="primary">hisG</name>
    <name evidence="21" type="ORF">MAIT1_02145</name>
</gene>
<keyword evidence="16 18" id="KW-0368">Histidine biosynthesis</keyword>
<dbReference type="GO" id="GO:0005737">
    <property type="term" value="C:cytoplasm"/>
    <property type="evidence" value="ECO:0007669"/>
    <property type="project" value="UniProtKB-SubCell"/>
</dbReference>
<evidence type="ECO:0000256" key="15">
    <source>
        <dbReference type="ARBA" id="ARBA00022842"/>
    </source>
</evidence>
<keyword evidence="15 18" id="KW-0460">Magnesium</keyword>
<dbReference type="PANTHER" id="PTHR21403">
    <property type="entry name" value="ATP PHOSPHORIBOSYLTRANSFERASE ATP-PRTASE"/>
    <property type="match status" value="1"/>
</dbReference>
<dbReference type="PANTHER" id="PTHR21403:SF10">
    <property type="entry name" value="ATP PHOSPHORIBOSYLTRANSFERASE"/>
    <property type="match status" value="1"/>
</dbReference>
<dbReference type="STRING" id="1434232.MAIT1_02145"/>
<dbReference type="InterPro" id="IPR015867">
    <property type="entry name" value="N-reg_PII/ATP_PRibTrfase_C"/>
</dbReference>
<keyword evidence="8 18" id="KW-0963">Cytoplasm</keyword>
<dbReference type="InterPro" id="IPR013115">
    <property type="entry name" value="HisG_C"/>
</dbReference>
<keyword evidence="9 18" id="KW-0028">Amino-acid biosynthesis</keyword>
<keyword evidence="14 18" id="KW-0067">ATP-binding</keyword>
<evidence type="ECO:0000256" key="5">
    <source>
        <dbReference type="ARBA" id="ARBA00007955"/>
    </source>
</evidence>
<sequence>MSLLTVGLPKGSLETSTLELFAQAGWNIATRSRNYFPSVDDAELTLKLIKPQEMALYVADGSLDLGFTGYDWIMEQDCLDKVHTVCELEYSKSSNQPCRWVVVVPEDSPIQSIKDLHGKRIATELLNTTRRMLGEHGVEAEILYSWGATEAKAVEGVVDAVVEITETGSTIRANKLRIVHELFTTSTQMIAHPAAMQDPAKSAKIEQIRLMLNAALTARRKSMLKLNVSQANLDAVSQLLPSLHAPTINPLSETGWFAVESVVDKKQVRELIPKLAAAGAEGILEYDLQKVV</sequence>
<dbReference type="FunFam" id="3.30.70.120:FF:000002">
    <property type="entry name" value="ATP phosphoribosyltransferase"/>
    <property type="match status" value="1"/>
</dbReference>
<dbReference type="InterPro" id="IPR011322">
    <property type="entry name" value="N-reg_PII-like_a/b"/>
</dbReference>
<protein>
    <recommendedName>
        <fullName evidence="7 18">ATP phosphoribosyltransferase</fullName>
        <shortName evidence="18">ATP-PRT</shortName>
        <shortName evidence="18">ATP-PRTase</shortName>
        <ecNumber evidence="6 18">2.4.2.17</ecNumber>
    </recommendedName>
</protein>
<dbReference type="InterPro" id="IPR001348">
    <property type="entry name" value="ATP_PRibTrfase_HisG"/>
</dbReference>
<evidence type="ECO:0000256" key="6">
    <source>
        <dbReference type="ARBA" id="ARBA00011946"/>
    </source>
</evidence>
<keyword evidence="22" id="KW-1185">Reference proteome</keyword>
<dbReference type="GO" id="GO:0003879">
    <property type="term" value="F:ATP phosphoribosyltransferase activity"/>
    <property type="evidence" value="ECO:0007669"/>
    <property type="project" value="UniProtKB-UniRule"/>
</dbReference>
<keyword evidence="11 18" id="KW-0808">Transferase</keyword>
<evidence type="ECO:0000256" key="4">
    <source>
        <dbReference type="ARBA" id="ARBA00004667"/>
    </source>
</evidence>
<dbReference type="HAMAP" id="MF_00079">
    <property type="entry name" value="HisG_Long"/>
    <property type="match status" value="1"/>
</dbReference>
<evidence type="ECO:0000256" key="1">
    <source>
        <dbReference type="ARBA" id="ARBA00000915"/>
    </source>
</evidence>
<dbReference type="GO" id="GO:0000105">
    <property type="term" value="P:L-histidine biosynthetic process"/>
    <property type="evidence" value="ECO:0007669"/>
    <property type="project" value="UniProtKB-UniRule"/>
</dbReference>
<dbReference type="GO" id="GO:0000287">
    <property type="term" value="F:magnesium ion binding"/>
    <property type="evidence" value="ECO:0007669"/>
    <property type="project" value="UniProtKB-UniRule"/>
</dbReference>
<dbReference type="EC" id="2.4.2.17" evidence="6 18"/>
<keyword evidence="13 18" id="KW-0547">Nucleotide-binding</keyword>
<evidence type="ECO:0000256" key="7">
    <source>
        <dbReference type="ARBA" id="ARBA00020998"/>
    </source>
</evidence>
<evidence type="ECO:0000256" key="3">
    <source>
        <dbReference type="ARBA" id="ARBA00004496"/>
    </source>
</evidence>
<dbReference type="Gene3D" id="3.30.70.120">
    <property type="match status" value="1"/>
</dbReference>
<comment type="activity regulation">
    <text evidence="18">Feedback inhibited by histidine.</text>
</comment>
<dbReference type="RefSeq" id="WP_085444556.1">
    <property type="nucleotide sequence ID" value="NZ_LVJN01000020.1"/>
</dbReference>
<reference evidence="21 22" key="1">
    <citation type="journal article" date="2016" name="BMC Genomics">
        <title>Combined genomic and structural analyses of a cultured magnetotactic bacterium reveals its niche adaptation to a dynamic environment.</title>
        <authorList>
            <person name="Araujo A.C."/>
            <person name="Morillo V."/>
            <person name="Cypriano J."/>
            <person name="Teixeira L.C."/>
            <person name="Leao P."/>
            <person name="Lyra S."/>
            <person name="Almeida L.G."/>
            <person name="Bazylinski D.A."/>
            <person name="Vasconcellos A.T."/>
            <person name="Abreu F."/>
            <person name="Lins U."/>
        </authorList>
    </citation>
    <scope>NUCLEOTIDE SEQUENCE [LARGE SCALE GENOMIC DNA]</scope>
    <source>
        <strain evidence="21 22">IT-1</strain>
    </source>
</reference>
<keyword evidence="12 18" id="KW-0479">Metal-binding</keyword>
<accession>A0A1Y2K1Z6</accession>
<name>A0A1Y2K1Z6_9PROT</name>
<dbReference type="OrthoDB" id="9806435at2"/>
<dbReference type="NCBIfam" id="TIGR03455">
    <property type="entry name" value="HisG_C-term"/>
    <property type="match status" value="1"/>
</dbReference>
<dbReference type="InterPro" id="IPR020621">
    <property type="entry name" value="ATP-PRT_HisG_long"/>
</dbReference>
<dbReference type="AlphaFoldDB" id="A0A1Y2K1Z6"/>
<dbReference type="EMBL" id="LVJN01000020">
    <property type="protein sequence ID" value="OSM02060.1"/>
    <property type="molecule type" value="Genomic_DNA"/>
</dbReference>
<dbReference type="NCBIfam" id="TIGR00070">
    <property type="entry name" value="hisG"/>
    <property type="match status" value="1"/>
</dbReference>
<feature type="domain" description="ATP phosphoribosyltransferase catalytic" evidence="19">
    <location>
        <begin position="50"/>
        <end position="212"/>
    </location>
</feature>
<keyword evidence="10 18" id="KW-0328">Glycosyltransferase</keyword>
<evidence type="ECO:0000256" key="13">
    <source>
        <dbReference type="ARBA" id="ARBA00022741"/>
    </source>
</evidence>
<dbReference type="Pfam" id="PF08029">
    <property type="entry name" value="HisG_C"/>
    <property type="match status" value="1"/>
</dbReference>
<dbReference type="UniPathway" id="UPA00031">
    <property type="reaction ID" value="UER00006"/>
</dbReference>
<proteinExistence type="inferred from homology"/>
<dbReference type="Pfam" id="PF01634">
    <property type="entry name" value="HisG"/>
    <property type="match status" value="1"/>
</dbReference>
<evidence type="ECO:0000259" key="19">
    <source>
        <dbReference type="Pfam" id="PF01634"/>
    </source>
</evidence>
<dbReference type="InterPro" id="IPR013820">
    <property type="entry name" value="ATP_PRibTrfase_cat"/>
</dbReference>
<organism evidence="21 22">
    <name type="scientific">Magnetofaba australis IT-1</name>
    <dbReference type="NCBI Taxonomy" id="1434232"/>
    <lineage>
        <taxon>Bacteria</taxon>
        <taxon>Pseudomonadati</taxon>
        <taxon>Pseudomonadota</taxon>
        <taxon>Magnetococcia</taxon>
        <taxon>Magnetococcales</taxon>
        <taxon>Magnetococcaceae</taxon>
        <taxon>Magnetofaba</taxon>
    </lineage>
</organism>
<dbReference type="GO" id="GO:0005524">
    <property type="term" value="F:ATP binding"/>
    <property type="evidence" value="ECO:0007669"/>
    <property type="project" value="UniProtKB-KW"/>
</dbReference>
<evidence type="ECO:0000256" key="18">
    <source>
        <dbReference type="HAMAP-Rule" id="MF_00079"/>
    </source>
</evidence>
<dbReference type="CDD" id="cd13593">
    <property type="entry name" value="PBP2_HisGL3"/>
    <property type="match status" value="1"/>
</dbReference>
<evidence type="ECO:0000256" key="2">
    <source>
        <dbReference type="ARBA" id="ARBA00001946"/>
    </source>
</evidence>
<comment type="function">
    <text evidence="17 18">Catalyzes the condensation of ATP and 5-phosphoribose 1-diphosphate to form N'-(5'-phosphoribosyl)-ATP (PR-ATP). Has a crucial role in the pathway because the rate of histidine biosynthesis seems to be controlled primarily by regulation of HisG enzymatic activity.</text>
</comment>